<name>A0A2M9FX26_9PROT</name>
<evidence type="ECO:0000259" key="8">
    <source>
        <dbReference type="Pfam" id="PF06808"/>
    </source>
</evidence>
<dbReference type="EMBL" id="PHIG01000049">
    <property type="protein sequence ID" value="PJK28018.1"/>
    <property type="molecule type" value="Genomic_DNA"/>
</dbReference>
<dbReference type="NCBIfam" id="TIGR00786">
    <property type="entry name" value="dctM"/>
    <property type="match status" value="1"/>
</dbReference>
<evidence type="ECO:0000256" key="2">
    <source>
        <dbReference type="ARBA" id="ARBA00022475"/>
    </source>
</evidence>
<evidence type="ECO:0000256" key="1">
    <source>
        <dbReference type="ARBA" id="ARBA00004429"/>
    </source>
</evidence>
<feature type="transmembrane region" description="Helical" evidence="7">
    <location>
        <begin position="228"/>
        <end position="260"/>
    </location>
</feature>
<dbReference type="PIRSF" id="PIRSF006066">
    <property type="entry name" value="HI0050"/>
    <property type="match status" value="1"/>
</dbReference>
<dbReference type="RefSeq" id="WP_109792166.1">
    <property type="nucleotide sequence ID" value="NZ_PHIG01000049.1"/>
</dbReference>
<keyword evidence="4 7" id="KW-0812">Transmembrane</keyword>
<evidence type="ECO:0000256" key="6">
    <source>
        <dbReference type="ARBA" id="ARBA00023136"/>
    </source>
</evidence>
<feature type="transmembrane region" description="Helical" evidence="7">
    <location>
        <begin position="176"/>
        <end position="197"/>
    </location>
</feature>
<evidence type="ECO:0000313" key="9">
    <source>
        <dbReference type="EMBL" id="PJK28018.1"/>
    </source>
</evidence>
<comment type="subunit">
    <text evidence="7">The complex comprises the extracytoplasmic solute receptor protein and the two transmembrane proteins.</text>
</comment>
<keyword evidence="6 7" id="KW-0472">Membrane</keyword>
<dbReference type="AlphaFoldDB" id="A0A2M9FX26"/>
<accession>A0A2M9FX26</accession>
<comment type="caution">
    <text evidence="9">The sequence shown here is derived from an EMBL/GenBank/DDBJ whole genome shotgun (WGS) entry which is preliminary data.</text>
</comment>
<dbReference type="GO" id="GO:0005886">
    <property type="term" value="C:plasma membrane"/>
    <property type="evidence" value="ECO:0007669"/>
    <property type="project" value="UniProtKB-SubCell"/>
</dbReference>
<feature type="domain" description="TRAP C4-dicarboxylate transport system permease DctM subunit" evidence="8">
    <location>
        <begin position="11"/>
        <end position="426"/>
    </location>
</feature>
<evidence type="ECO:0000256" key="5">
    <source>
        <dbReference type="ARBA" id="ARBA00022989"/>
    </source>
</evidence>
<gene>
    <name evidence="9" type="ORF">CVT23_19215</name>
</gene>
<dbReference type="Proteomes" id="UP000229498">
    <property type="component" value="Unassembled WGS sequence"/>
</dbReference>
<proteinExistence type="inferred from homology"/>
<feature type="transmembrane region" description="Helical" evidence="7">
    <location>
        <begin position="321"/>
        <end position="350"/>
    </location>
</feature>
<evidence type="ECO:0000256" key="4">
    <source>
        <dbReference type="ARBA" id="ARBA00022692"/>
    </source>
</evidence>
<dbReference type="PANTHER" id="PTHR33362:SF5">
    <property type="entry name" value="C4-DICARBOXYLATE TRAP TRANSPORTER LARGE PERMEASE PROTEIN DCTM"/>
    <property type="match status" value="1"/>
</dbReference>
<dbReference type="InterPro" id="IPR010656">
    <property type="entry name" value="DctM"/>
</dbReference>
<feature type="transmembrane region" description="Helical" evidence="7">
    <location>
        <begin position="362"/>
        <end position="386"/>
    </location>
</feature>
<keyword evidence="7" id="KW-0813">Transport</keyword>
<keyword evidence="2" id="KW-1003">Cell membrane</keyword>
<dbReference type="InterPro" id="IPR004681">
    <property type="entry name" value="TRAP_DctM"/>
</dbReference>
<evidence type="ECO:0000313" key="10">
    <source>
        <dbReference type="Proteomes" id="UP000229498"/>
    </source>
</evidence>
<keyword evidence="5 7" id="KW-1133">Transmembrane helix</keyword>
<sequence length="435" mass="45630">MENEIIGLIGLGVLVVMLILRLPIGIALILVSFGGIYVLIGGRPAWGILSAVPYDFAAKWTLSSVPMFLLMGFVSYHAGLTKSLFDACRSWMARVPGGLAIASVVGSAGFAAVTGSSVACAAAMGRIAVPEMIAKRYDAALATGTIAAAGTLGALIPPSILLILFGVFAEVPIGKLFIGGVGAGLLTAFAYVMVIYVRTKLNPSLAPALDAPPPMKERLAHLAETWPIIAILVVVIGGIFVGFFTATEAGAIGAFAAIVISMLKRSLTREAFWNAIIETLTTTGALFLIAVGANLLTRFLALSGSGELIASSILGLEADPLLLILGISMLYLLLGMFLDPLGAMLLTLPVVLPVLERSHVDLIWFGVYLVKFLEIGMITPPIGLNVFVIKGVVGNLASLTTIFRGIMWFLMADAVVVTLLIAFPGIITYLPAMMQ</sequence>
<feature type="transmembrane region" description="Helical" evidence="7">
    <location>
        <begin position="406"/>
        <end position="430"/>
    </location>
</feature>
<feature type="transmembrane region" description="Helical" evidence="7">
    <location>
        <begin position="272"/>
        <end position="301"/>
    </location>
</feature>
<feature type="transmembrane region" description="Helical" evidence="7">
    <location>
        <begin position="99"/>
        <end position="124"/>
    </location>
</feature>
<feature type="transmembrane region" description="Helical" evidence="7">
    <location>
        <begin position="60"/>
        <end position="78"/>
    </location>
</feature>
<comment type="similarity">
    <text evidence="7">Belongs to the TRAP transporter large permease family.</text>
</comment>
<feature type="transmembrane region" description="Helical" evidence="7">
    <location>
        <begin position="7"/>
        <end position="40"/>
    </location>
</feature>
<dbReference type="Pfam" id="PF06808">
    <property type="entry name" value="DctM"/>
    <property type="match status" value="1"/>
</dbReference>
<comment type="function">
    <text evidence="7">Part of the tripartite ATP-independent periplasmic (TRAP) transport system.</text>
</comment>
<keyword evidence="10" id="KW-1185">Reference proteome</keyword>
<dbReference type="OrthoDB" id="9790209at2"/>
<keyword evidence="3 7" id="KW-0997">Cell inner membrane</keyword>
<organism evidence="9 10">
    <name type="scientific">Minwuia thermotolerans</name>
    <dbReference type="NCBI Taxonomy" id="2056226"/>
    <lineage>
        <taxon>Bacteria</taxon>
        <taxon>Pseudomonadati</taxon>
        <taxon>Pseudomonadota</taxon>
        <taxon>Alphaproteobacteria</taxon>
        <taxon>Minwuiales</taxon>
        <taxon>Minwuiaceae</taxon>
        <taxon>Minwuia</taxon>
    </lineage>
</organism>
<protein>
    <recommendedName>
        <fullName evidence="7">TRAP transporter large permease protein</fullName>
    </recommendedName>
</protein>
<evidence type="ECO:0000256" key="7">
    <source>
        <dbReference type="RuleBase" id="RU369079"/>
    </source>
</evidence>
<dbReference type="PANTHER" id="PTHR33362">
    <property type="entry name" value="SIALIC ACID TRAP TRANSPORTER PERMEASE PROTEIN SIAT-RELATED"/>
    <property type="match status" value="1"/>
</dbReference>
<reference evidence="9 10" key="1">
    <citation type="submission" date="2017-11" db="EMBL/GenBank/DDBJ databases">
        <title>Draft genome sequence of Rhizobiales bacterium SY3-13.</title>
        <authorList>
            <person name="Sun C."/>
        </authorList>
    </citation>
    <scope>NUCLEOTIDE SEQUENCE [LARGE SCALE GENOMIC DNA]</scope>
    <source>
        <strain evidence="9 10">SY3-13</strain>
    </source>
</reference>
<evidence type="ECO:0000256" key="3">
    <source>
        <dbReference type="ARBA" id="ARBA00022519"/>
    </source>
</evidence>
<comment type="subcellular location">
    <subcellularLocation>
        <location evidence="1 7">Cell inner membrane</location>
        <topology evidence="1 7">Multi-pass membrane protein</topology>
    </subcellularLocation>
</comment>
<dbReference type="GO" id="GO:0022857">
    <property type="term" value="F:transmembrane transporter activity"/>
    <property type="evidence" value="ECO:0007669"/>
    <property type="project" value="UniProtKB-UniRule"/>
</dbReference>
<comment type="caution">
    <text evidence="7">Lacks conserved residue(s) required for the propagation of feature annotation.</text>
</comment>
<feature type="transmembrane region" description="Helical" evidence="7">
    <location>
        <begin position="144"/>
        <end position="169"/>
    </location>
</feature>